<evidence type="ECO:0000256" key="1">
    <source>
        <dbReference type="PROSITE-ProRule" id="PRU00285"/>
    </source>
</evidence>
<sequence length="164" mass="18585">MTANGGTTDGATMDIATAEVIFNHLKINQTMCNNRFGHRGHGMRHEYSGKQFGGSHNYRVPVNIVRNDTNYELMVFAPDRAKEDFKISIKGHELSISYVSDNNKEENRNWIRHEFSKASFERSFVIDETVDSDNIVAEYNNGILHLTLPVIPGSEKPAQEIRIS</sequence>
<gene>
    <name evidence="4" type="ORF">SAMN05660293_00970</name>
</gene>
<keyword evidence="5" id="KW-1185">Reference proteome</keyword>
<protein>
    <submittedName>
        <fullName evidence="4">HSP20 family protein</fullName>
    </submittedName>
</protein>
<dbReference type="InterPro" id="IPR008978">
    <property type="entry name" value="HSP20-like_chaperone"/>
</dbReference>
<dbReference type="RefSeq" id="WP_229208282.1">
    <property type="nucleotide sequence ID" value="NZ_FUZA01000001.1"/>
</dbReference>
<dbReference type="STRING" id="651661.SAMN05660293_00970"/>
<dbReference type="Pfam" id="PF00011">
    <property type="entry name" value="HSP20"/>
    <property type="match status" value="1"/>
</dbReference>
<dbReference type="PANTHER" id="PTHR11527">
    <property type="entry name" value="HEAT-SHOCK PROTEIN 20 FAMILY MEMBER"/>
    <property type="match status" value="1"/>
</dbReference>
<dbReference type="InterPro" id="IPR002068">
    <property type="entry name" value="A-crystallin/Hsp20_dom"/>
</dbReference>
<evidence type="ECO:0000313" key="4">
    <source>
        <dbReference type="EMBL" id="SKB55411.1"/>
    </source>
</evidence>
<reference evidence="5" key="1">
    <citation type="submission" date="2017-02" db="EMBL/GenBank/DDBJ databases">
        <authorList>
            <person name="Varghese N."/>
            <person name="Submissions S."/>
        </authorList>
    </citation>
    <scope>NUCLEOTIDE SEQUENCE [LARGE SCALE GENOMIC DNA]</scope>
    <source>
        <strain evidence="5">DSM 22270</strain>
    </source>
</reference>
<dbReference type="Proteomes" id="UP000190897">
    <property type="component" value="Unassembled WGS sequence"/>
</dbReference>
<dbReference type="InterPro" id="IPR031107">
    <property type="entry name" value="Small_HSP"/>
</dbReference>
<dbReference type="AlphaFoldDB" id="A0A1T5C7P3"/>
<proteinExistence type="inferred from homology"/>
<evidence type="ECO:0000313" key="5">
    <source>
        <dbReference type="Proteomes" id="UP000190897"/>
    </source>
</evidence>
<dbReference type="PROSITE" id="PS01031">
    <property type="entry name" value="SHSP"/>
    <property type="match status" value="1"/>
</dbReference>
<evidence type="ECO:0000259" key="3">
    <source>
        <dbReference type="PROSITE" id="PS01031"/>
    </source>
</evidence>
<dbReference type="EMBL" id="FUZA01000001">
    <property type="protein sequence ID" value="SKB55411.1"/>
    <property type="molecule type" value="Genomic_DNA"/>
</dbReference>
<dbReference type="CDD" id="cd06464">
    <property type="entry name" value="ACD_sHsps-like"/>
    <property type="match status" value="1"/>
</dbReference>
<dbReference type="SUPFAM" id="SSF49764">
    <property type="entry name" value="HSP20-like chaperones"/>
    <property type="match status" value="1"/>
</dbReference>
<organism evidence="4 5">
    <name type="scientific">Dyadobacter psychrophilus</name>
    <dbReference type="NCBI Taxonomy" id="651661"/>
    <lineage>
        <taxon>Bacteria</taxon>
        <taxon>Pseudomonadati</taxon>
        <taxon>Bacteroidota</taxon>
        <taxon>Cytophagia</taxon>
        <taxon>Cytophagales</taxon>
        <taxon>Spirosomataceae</taxon>
        <taxon>Dyadobacter</taxon>
    </lineage>
</organism>
<feature type="domain" description="SHSP" evidence="3">
    <location>
        <begin position="53"/>
        <end position="164"/>
    </location>
</feature>
<name>A0A1T5C7P3_9BACT</name>
<evidence type="ECO:0000256" key="2">
    <source>
        <dbReference type="RuleBase" id="RU003616"/>
    </source>
</evidence>
<dbReference type="Gene3D" id="2.60.40.790">
    <property type="match status" value="1"/>
</dbReference>
<accession>A0A1T5C7P3</accession>
<comment type="similarity">
    <text evidence="1 2">Belongs to the small heat shock protein (HSP20) family.</text>
</comment>